<dbReference type="InterPro" id="IPR006094">
    <property type="entry name" value="Oxid_FAD_bind_N"/>
</dbReference>
<sequence>MFPLSVTLLAAVLFGVTSAQNETDIESTVQFLFPSYCCTALTLSPVAKRVTYPGQNAYNASLASYFDGKSRLTPNCIVQPTTAKEVSATVKILGAASLLKTCQFAVRSGGHTPIPGANNVDDGVTIDLLYMNGTTYNDGTKLASIMPAARWGSVYAALEPLGRMVAGGRGSTVGVGGFLLGGGISHYAPRVGLSCDNVVNFQVVLADGRIVNASKKTNADLFTALKGGNNNFGIVTRYDMETFENEDLWGGIVSWPASTVNQHFKSLVNFGLDSNRDPNAALIVFQGYSTASPIDVVRAAFDYTKPVVRPDAYREFFAVNNTISDSTKIQPMSAIAAEFGSDTTKRVQFRTLSFKIDLATLQETARLYNIVITELQAKASGQWRVSCLHQVWATSYTANSTAKGGNVLGMERYSENFIMYQSYLSWSEAQDDELFISLGKMLTDGIQKFATEKDTAIDYLYLNYADKDQDPLSSYGADKVAFMKKVAKKYDPLGVYQKLLPGGFKISEV</sequence>
<dbReference type="OrthoDB" id="2151789at2759"/>
<keyword evidence="4" id="KW-0560">Oxidoreductase</keyword>
<dbReference type="Proteomes" id="UP000800082">
    <property type="component" value="Unassembled WGS sequence"/>
</dbReference>
<keyword evidence="2" id="KW-0285">Flavoprotein</keyword>
<dbReference type="InterPro" id="IPR016166">
    <property type="entry name" value="FAD-bd_PCMH"/>
</dbReference>
<dbReference type="InterPro" id="IPR036318">
    <property type="entry name" value="FAD-bd_PCMH-like_sf"/>
</dbReference>
<accession>A0A6A5RL11</accession>
<keyword evidence="5" id="KW-0732">Signal</keyword>
<evidence type="ECO:0000256" key="3">
    <source>
        <dbReference type="ARBA" id="ARBA00022827"/>
    </source>
</evidence>
<comment type="similarity">
    <text evidence="1">Belongs to the oxygen-dependent FAD-linked oxidoreductase family.</text>
</comment>
<evidence type="ECO:0000256" key="4">
    <source>
        <dbReference type="ARBA" id="ARBA00023002"/>
    </source>
</evidence>
<dbReference type="AlphaFoldDB" id="A0A6A5RL11"/>
<dbReference type="GeneID" id="54345400"/>
<dbReference type="SUPFAM" id="SSF56176">
    <property type="entry name" value="FAD-binding/transporter-associated domain-like"/>
    <property type="match status" value="1"/>
</dbReference>
<evidence type="ECO:0000313" key="8">
    <source>
        <dbReference type="Proteomes" id="UP000800082"/>
    </source>
</evidence>
<dbReference type="RefSeq" id="XP_033448405.1">
    <property type="nucleotide sequence ID" value="XM_033587753.1"/>
</dbReference>
<evidence type="ECO:0000256" key="2">
    <source>
        <dbReference type="ARBA" id="ARBA00022630"/>
    </source>
</evidence>
<organism evidence="7 8">
    <name type="scientific">Didymella exigua CBS 183.55</name>
    <dbReference type="NCBI Taxonomy" id="1150837"/>
    <lineage>
        <taxon>Eukaryota</taxon>
        <taxon>Fungi</taxon>
        <taxon>Dikarya</taxon>
        <taxon>Ascomycota</taxon>
        <taxon>Pezizomycotina</taxon>
        <taxon>Dothideomycetes</taxon>
        <taxon>Pleosporomycetidae</taxon>
        <taxon>Pleosporales</taxon>
        <taxon>Pleosporineae</taxon>
        <taxon>Didymellaceae</taxon>
        <taxon>Didymella</taxon>
    </lineage>
</organism>
<dbReference type="Pfam" id="PF01565">
    <property type="entry name" value="FAD_binding_4"/>
    <property type="match status" value="1"/>
</dbReference>
<dbReference type="InterPro" id="IPR016169">
    <property type="entry name" value="FAD-bd_PCMH_sub2"/>
</dbReference>
<keyword evidence="3" id="KW-0274">FAD</keyword>
<dbReference type="GO" id="GO:0016491">
    <property type="term" value="F:oxidoreductase activity"/>
    <property type="evidence" value="ECO:0007669"/>
    <property type="project" value="UniProtKB-KW"/>
</dbReference>
<evidence type="ECO:0000313" key="7">
    <source>
        <dbReference type="EMBL" id="KAF1928153.1"/>
    </source>
</evidence>
<proteinExistence type="inferred from homology"/>
<dbReference type="PANTHER" id="PTHR42973:SF22">
    <property type="entry name" value="FAD-BINDING PCMH-TYPE DOMAIN-CONTAINING PROTEIN-RELATED"/>
    <property type="match status" value="1"/>
</dbReference>
<dbReference type="InterPro" id="IPR050416">
    <property type="entry name" value="FAD-linked_Oxidoreductase"/>
</dbReference>
<evidence type="ECO:0000256" key="5">
    <source>
        <dbReference type="SAM" id="SignalP"/>
    </source>
</evidence>
<dbReference type="EMBL" id="ML978970">
    <property type="protein sequence ID" value="KAF1928153.1"/>
    <property type="molecule type" value="Genomic_DNA"/>
</dbReference>
<dbReference type="GO" id="GO:0071949">
    <property type="term" value="F:FAD binding"/>
    <property type="evidence" value="ECO:0007669"/>
    <property type="project" value="InterPro"/>
</dbReference>
<keyword evidence="8" id="KW-1185">Reference proteome</keyword>
<feature type="signal peptide" evidence="5">
    <location>
        <begin position="1"/>
        <end position="19"/>
    </location>
</feature>
<feature type="domain" description="FAD-binding PCMH-type" evidence="6">
    <location>
        <begin position="70"/>
        <end position="245"/>
    </location>
</feature>
<reference evidence="7" key="1">
    <citation type="journal article" date="2020" name="Stud. Mycol.">
        <title>101 Dothideomycetes genomes: a test case for predicting lifestyles and emergence of pathogens.</title>
        <authorList>
            <person name="Haridas S."/>
            <person name="Albert R."/>
            <person name="Binder M."/>
            <person name="Bloem J."/>
            <person name="Labutti K."/>
            <person name="Salamov A."/>
            <person name="Andreopoulos B."/>
            <person name="Baker S."/>
            <person name="Barry K."/>
            <person name="Bills G."/>
            <person name="Bluhm B."/>
            <person name="Cannon C."/>
            <person name="Castanera R."/>
            <person name="Culley D."/>
            <person name="Daum C."/>
            <person name="Ezra D."/>
            <person name="Gonzalez J."/>
            <person name="Henrissat B."/>
            <person name="Kuo A."/>
            <person name="Liang C."/>
            <person name="Lipzen A."/>
            <person name="Lutzoni F."/>
            <person name="Magnuson J."/>
            <person name="Mondo S."/>
            <person name="Nolan M."/>
            <person name="Ohm R."/>
            <person name="Pangilinan J."/>
            <person name="Park H.-J."/>
            <person name="Ramirez L."/>
            <person name="Alfaro M."/>
            <person name="Sun H."/>
            <person name="Tritt A."/>
            <person name="Yoshinaga Y."/>
            <person name="Zwiers L.-H."/>
            <person name="Turgeon B."/>
            <person name="Goodwin S."/>
            <person name="Spatafora J."/>
            <person name="Crous P."/>
            <person name="Grigoriev I."/>
        </authorList>
    </citation>
    <scope>NUCLEOTIDE SEQUENCE</scope>
    <source>
        <strain evidence="7">CBS 183.55</strain>
    </source>
</reference>
<dbReference type="PANTHER" id="PTHR42973">
    <property type="entry name" value="BINDING OXIDOREDUCTASE, PUTATIVE (AFU_ORTHOLOGUE AFUA_1G17690)-RELATED"/>
    <property type="match status" value="1"/>
</dbReference>
<dbReference type="Gene3D" id="3.30.465.10">
    <property type="match status" value="1"/>
</dbReference>
<evidence type="ECO:0000256" key="1">
    <source>
        <dbReference type="ARBA" id="ARBA00005466"/>
    </source>
</evidence>
<dbReference type="PROSITE" id="PS51387">
    <property type="entry name" value="FAD_PCMH"/>
    <property type="match status" value="1"/>
</dbReference>
<feature type="chain" id="PRO_5025591148" evidence="5">
    <location>
        <begin position="20"/>
        <end position="509"/>
    </location>
</feature>
<name>A0A6A5RL11_9PLEO</name>
<protein>
    <submittedName>
        <fullName evidence="7">FAD binding domain-containing protein</fullName>
    </submittedName>
</protein>
<evidence type="ECO:0000259" key="6">
    <source>
        <dbReference type="PROSITE" id="PS51387"/>
    </source>
</evidence>
<gene>
    <name evidence="7" type="ORF">M421DRAFT_168940</name>
</gene>